<name>A0A0E9LXQ2_9BACT</name>
<organism evidence="1 2">
    <name type="scientific">Geofilum rubicundum JCM 15548</name>
    <dbReference type="NCBI Taxonomy" id="1236989"/>
    <lineage>
        <taxon>Bacteria</taxon>
        <taxon>Pseudomonadati</taxon>
        <taxon>Bacteroidota</taxon>
        <taxon>Bacteroidia</taxon>
        <taxon>Marinilabiliales</taxon>
        <taxon>Marinilabiliaceae</taxon>
        <taxon>Geofilum</taxon>
    </lineage>
</organism>
<keyword evidence="2" id="KW-1185">Reference proteome</keyword>
<reference evidence="1 2" key="1">
    <citation type="journal article" date="2015" name="Microbes Environ.">
        <title>Distribution and evolution of nitrogen fixation genes in the phylum bacteroidetes.</title>
        <authorList>
            <person name="Inoue J."/>
            <person name="Oshima K."/>
            <person name="Suda W."/>
            <person name="Sakamoto M."/>
            <person name="Iino T."/>
            <person name="Noda S."/>
            <person name="Hongoh Y."/>
            <person name="Hattori M."/>
            <person name="Ohkuma M."/>
        </authorList>
    </citation>
    <scope>NUCLEOTIDE SEQUENCE [LARGE SCALE GENOMIC DNA]</scope>
    <source>
        <strain evidence="1">JCM 15548</strain>
    </source>
</reference>
<proteinExistence type="predicted"/>
<evidence type="ECO:0000313" key="1">
    <source>
        <dbReference type="EMBL" id="GAO29896.1"/>
    </source>
</evidence>
<dbReference type="STRING" id="1236989.JCM15548_12131"/>
<comment type="caution">
    <text evidence="1">The sequence shown here is derived from an EMBL/GenBank/DDBJ whole genome shotgun (WGS) entry which is preliminary data.</text>
</comment>
<sequence>MRNTIKLLFGLTMALTGLNFHLSGEESHPPSANSPEDEEYLIHLEDAVLSFNNAFNWDVQIDETLTIHFSKPESGSSFIMRPIPLKPVLDSLYTDALSADSIFTALNKLSKFKRSKSKITKISITKVPQNPYDLKGQLIINNKAFELQGNLYTEEDKDAFDQLIESFALVR</sequence>
<dbReference type="OrthoDB" id="9802030at2"/>
<protein>
    <submittedName>
        <fullName evidence="1">Uncharacterized protein</fullName>
    </submittedName>
</protein>
<evidence type="ECO:0000313" key="2">
    <source>
        <dbReference type="Proteomes" id="UP000032900"/>
    </source>
</evidence>
<dbReference type="Proteomes" id="UP000032900">
    <property type="component" value="Unassembled WGS sequence"/>
</dbReference>
<dbReference type="RefSeq" id="WP_062124521.1">
    <property type="nucleotide sequence ID" value="NZ_BAZW01000015.1"/>
</dbReference>
<accession>A0A0E9LXQ2</accession>
<dbReference type="EMBL" id="BAZW01000015">
    <property type="protein sequence ID" value="GAO29896.1"/>
    <property type="molecule type" value="Genomic_DNA"/>
</dbReference>
<gene>
    <name evidence="1" type="ORF">JCM15548_12131</name>
</gene>
<dbReference type="AlphaFoldDB" id="A0A0E9LXQ2"/>